<dbReference type="Proteomes" id="UP000066376">
    <property type="component" value="Chromosome"/>
</dbReference>
<dbReference type="AlphaFoldDB" id="A0A126R1L5"/>
<reference evidence="2" key="2">
    <citation type="submission" date="2016-02" db="EMBL/GenBank/DDBJ databases">
        <title>The draft genome sequence of the rumen methanogen Methanobrevibacter olleyae YLM1.</title>
        <authorList>
            <consortium name="New Zealand Agricultural Greenhouse Gas Research Centre/Pastoral Greenhouse Gas Research Consortium"/>
            <person name="Kelly W.J."/>
            <person name="Li D."/>
            <person name="Lambie S.C."/>
            <person name="Attwood G.T."/>
            <person name="Altermann E."/>
            <person name="Leahy S.C."/>
        </authorList>
    </citation>
    <scope>NUCLEOTIDE SEQUENCE [LARGE SCALE GENOMIC DNA]</scope>
    <source>
        <strain evidence="2">YLM1</strain>
    </source>
</reference>
<dbReference type="STRING" id="294671.YLM1_1728"/>
<dbReference type="EMBL" id="CP014265">
    <property type="protein sequence ID" value="AMK16283.1"/>
    <property type="molecule type" value="Genomic_DNA"/>
</dbReference>
<dbReference type="GeneID" id="28490043"/>
<proteinExistence type="predicted"/>
<reference evidence="1 2" key="1">
    <citation type="journal article" date="2016" name="Genome Announc.">
        <title>Draft Genome Sequence of the Rumen Methanogen Methanobrevibacter olleyae YLM1.</title>
        <authorList>
            <person name="Kelly W.J."/>
            <person name="Li D."/>
            <person name="Lambie S.C."/>
            <person name="Cox F."/>
            <person name="Attwood G.T."/>
            <person name="Altermann E."/>
            <person name="Leahy S.C."/>
        </authorList>
    </citation>
    <scope>NUCLEOTIDE SEQUENCE [LARGE SCALE GENOMIC DNA]</scope>
    <source>
        <strain evidence="1 2">YLM1</strain>
    </source>
</reference>
<gene>
    <name evidence="1" type="ORF">YLM1_1728</name>
</gene>
<organism evidence="1 2">
    <name type="scientific">Methanobrevibacter olleyae</name>
    <dbReference type="NCBI Taxonomy" id="294671"/>
    <lineage>
        <taxon>Archaea</taxon>
        <taxon>Methanobacteriati</taxon>
        <taxon>Methanobacteriota</taxon>
        <taxon>Methanomada group</taxon>
        <taxon>Methanobacteria</taxon>
        <taxon>Methanobacteriales</taxon>
        <taxon>Methanobacteriaceae</taxon>
        <taxon>Methanobrevibacter</taxon>
    </lineage>
</organism>
<accession>A0A126R1L5</accession>
<dbReference type="PATRIC" id="fig|294671.3.peg.1795"/>
<evidence type="ECO:0000313" key="1">
    <source>
        <dbReference type="EMBL" id="AMK16283.1"/>
    </source>
</evidence>
<protein>
    <submittedName>
        <fullName evidence="1">Uncharacterized protein</fullName>
    </submittedName>
</protein>
<sequence>MFFKNKELENIDSSINYEELEEYAKERGIPYYNEDVSSLWNVYAQKYGYEHGLTHSEQLSFGYMCSSIFGGMGYSCSTEVYYKEEEIFDKCMDALSELNHSGLSEKEVMKELFDYIFILYHDKIEDYTFKTEKLNIKTSLSMMEHLENVPGENKSEKFREVMKAYRERINK</sequence>
<dbReference type="KEGG" id="mol:YLM1_1728"/>
<evidence type="ECO:0000313" key="2">
    <source>
        <dbReference type="Proteomes" id="UP000066376"/>
    </source>
</evidence>
<dbReference type="RefSeq" id="WP_067148606.1">
    <property type="nucleotide sequence ID" value="NZ_CP014265.1"/>
</dbReference>
<keyword evidence="2" id="KW-1185">Reference proteome</keyword>
<name>A0A126R1L5_METOL</name>